<evidence type="ECO:0008006" key="3">
    <source>
        <dbReference type="Google" id="ProtNLM"/>
    </source>
</evidence>
<organism evidence="1 2">
    <name type="scientific">Citreimonas salinaria</name>
    <dbReference type="NCBI Taxonomy" id="321339"/>
    <lineage>
        <taxon>Bacteria</taxon>
        <taxon>Pseudomonadati</taxon>
        <taxon>Pseudomonadota</taxon>
        <taxon>Alphaproteobacteria</taxon>
        <taxon>Rhodobacterales</taxon>
        <taxon>Roseobacteraceae</taxon>
        <taxon>Citreimonas</taxon>
    </lineage>
</organism>
<evidence type="ECO:0000313" key="2">
    <source>
        <dbReference type="Proteomes" id="UP000199286"/>
    </source>
</evidence>
<dbReference type="OrthoDB" id="7292394at2"/>
<dbReference type="EMBL" id="FNPF01000020">
    <property type="protein sequence ID" value="SDY83391.1"/>
    <property type="molecule type" value="Genomic_DNA"/>
</dbReference>
<dbReference type="RefSeq" id="WP_143042340.1">
    <property type="nucleotide sequence ID" value="NZ_FNPF01000020.1"/>
</dbReference>
<dbReference type="STRING" id="321339.SAMN05444340_1206"/>
<reference evidence="1 2" key="1">
    <citation type="submission" date="2016-10" db="EMBL/GenBank/DDBJ databases">
        <authorList>
            <person name="de Groot N.N."/>
        </authorList>
    </citation>
    <scope>NUCLEOTIDE SEQUENCE [LARGE SCALE GENOMIC DNA]</scope>
    <source>
        <strain evidence="1 2">DSM 26880</strain>
    </source>
</reference>
<proteinExistence type="predicted"/>
<gene>
    <name evidence="1" type="ORF">SAMN05444340_1206</name>
</gene>
<dbReference type="Proteomes" id="UP000199286">
    <property type="component" value="Unassembled WGS sequence"/>
</dbReference>
<protein>
    <recommendedName>
        <fullName evidence="3">Polysaccharide deacetylase</fullName>
    </recommendedName>
</protein>
<accession>A0A1H3N355</accession>
<dbReference type="AlphaFoldDB" id="A0A1H3N355"/>
<sequence>MIGFKRIMARPHPTRLSSGRSLSIGCFGTRFARQIGFFLSICFTVPALAQPVNRDVLALYDSREEESVANSHIHRFAEFPLNHLGLRVSYRDVAAGMPDWSEVRADFIVSWFREPVAEPEAFLSWMREAQRRGIPIATIGTSGLPVSGGEVVDDLYAIHGLEERTFVPVTFDASVVVFDRDLVGFECEPDAVLPAFPVLLPTRDDVTTHLAIRARLDGAEMDSSLVTISDAGAFAHAHYALCTLPEIDWIQWLIDPFAFFERAFGLEVRPVPDTTTLSGRRLYFSHIDGDGWNNRSEIPLPWNAQPLSAEIINEHILRAFPEFPVGVGLIGGDVDPDFGASEDAARLAREAFALQNVEVAAHGYTHPFFWWYFEDYDREAELDLINEQIAELQDAPIDVLAGWLRAEQDLLSLPVLLGYDIFLPRAYLERPFSLDEEIDEAIAIANSLAPEGKTAQAFYWTGDTRPFPAAMEATVSAGVRNINGGDSRFDSVYPSMAYLSPLGRQVGAHWQVYTGNANDNTYTDGWMRNYHAMRLVEETVERTGAPRRLKPFNLYYHTFTGERHASLEALVHLHKLAASDEFIHVFPSRYIDTVIGFFSAEITRTDEREWTIRDRGDLQTLRIDRPGALRVDFMASSGVIGQRMVGDALYVSLDPTVESPRLKLSAARRPFPHLVEASWEVTRFTADGCNVALTAEGFGEGQLQIADIGARTVGVVARRDGGVLLDEVLTTRDGRLDIRLPSAVGQMTTLDISCWD</sequence>
<evidence type="ECO:0000313" key="1">
    <source>
        <dbReference type="EMBL" id="SDY83391.1"/>
    </source>
</evidence>
<keyword evidence="2" id="KW-1185">Reference proteome</keyword>
<name>A0A1H3N355_9RHOB</name>